<comment type="similarity">
    <text evidence="2 10">Belongs to the GSP L family.</text>
</comment>
<dbReference type="GO" id="GO:0015628">
    <property type="term" value="P:protein secretion by the type II secretion system"/>
    <property type="evidence" value="ECO:0007669"/>
    <property type="project" value="InterPro"/>
</dbReference>
<dbReference type="OrthoDB" id="6660461at2"/>
<evidence type="ECO:0000256" key="8">
    <source>
        <dbReference type="ARBA" id="ARBA00022989"/>
    </source>
</evidence>
<dbReference type="GO" id="GO:0005886">
    <property type="term" value="C:plasma membrane"/>
    <property type="evidence" value="ECO:0007669"/>
    <property type="project" value="UniProtKB-SubCell"/>
</dbReference>
<sequence>MLYIWMPEANGVWRWSEGEFWKQASGLEQLIQDLQLYQGKDAAVFFPSREIQLIQQTLAKPQYKKLGPDGVKYLLEEYVILPVDHMKVLHYFEQPDQLTVMGIANTAAETMQHALALLPVKVQSLLPDFLLLSAPQAKQTVIANFDGRLLVRENEFAGQSVDDLPLYLDFNQHRTDQKYLISNLSAEQMHSLEAAVTQDQIDSFHYTVPEIKKIKQHPFNILPKTKNNAGVSGYWKACAAILFGLLVVQFSYDAVRWHQNKKVANVTAVQAVDQFKYWFGQSYPITEQTLKSQFEFQMRQSQTGSTQALQLLSRVGPVLMQHQIVANRVSYEASVLTMELRANSAQVLQQMTQQLNQQGFKVELGNIQPQDAGAVGLVKIQ</sequence>
<keyword evidence="14" id="KW-1185">Reference proteome</keyword>
<evidence type="ECO:0000256" key="6">
    <source>
        <dbReference type="ARBA" id="ARBA00022692"/>
    </source>
</evidence>
<dbReference type="InterPro" id="IPR024230">
    <property type="entry name" value="GspL_cyto_dom"/>
</dbReference>
<dbReference type="SUPFAM" id="SSF53067">
    <property type="entry name" value="Actin-like ATPase domain"/>
    <property type="match status" value="1"/>
</dbReference>
<dbReference type="GO" id="GO:0015627">
    <property type="term" value="C:type II protein secretion system complex"/>
    <property type="evidence" value="ECO:0007669"/>
    <property type="project" value="InterPro"/>
</dbReference>
<dbReference type="Pfam" id="PF12693">
    <property type="entry name" value="GspL_C"/>
    <property type="match status" value="1"/>
</dbReference>
<protein>
    <recommendedName>
        <fullName evidence="10">Type II secretion system protein L</fullName>
        <shortName evidence="10">T2SS protein L</shortName>
    </recommendedName>
</protein>
<evidence type="ECO:0000256" key="1">
    <source>
        <dbReference type="ARBA" id="ARBA00004377"/>
    </source>
</evidence>
<proteinExistence type="inferred from homology"/>
<dbReference type="EMBL" id="RAXV01000041">
    <property type="protein sequence ID" value="RKG29451.1"/>
    <property type="molecule type" value="Genomic_DNA"/>
</dbReference>
<comment type="caution">
    <text evidence="13">The sequence shown here is derived from an EMBL/GenBank/DDBJ whole genome shotgun (WGS) entry which is preliminary data.</text>
</comment>
<dbReference type="RefSeq" id="WP_120403636.1">
    <property type="nucleotide sequence ID" value="NZ_RAXV01000041.1"/>
</dbReference>
<evidence type="ECO:0000256" key="4">
    <source>
        <dbReference type="ARBA" id="ARBA00022475"/>
    </source>
</evidence>
<dbReference type="Proteomes" id="UP000282388">
    <property type="component" value="Unassembled WGS sequence"/>
</dbReference>
<evidence type="ECO:0000259" key="12">
    <source>
        <dbReference type="Pfam" id="PF12693"/>
    </source>
</evidence>
<evidence type="ECO:0000313" key="14">
    <source>
        <dbReference type="Proteomes" id="UP000282388"/>
    </source>
</evidence>
<keyword evidence="7 10" id="KW-0653">Protein transport</keyword>
<keyword evidence="5" id="KW-0997">Cell inner membrane</keyword>
<evidence type="ECO:0000256" key="3">
    <source>
        <dbReference type="ARBA" id="ARBA00022448"/>
    </source>
</evidence>
<dbReference type="Gene3D" id="3.30.420.380">
    <property type="match status" value="1"/>
</dbReference>
<evidence type="ECO:0000256" key="5">
    <source>
        <dbReference type="ARBA" id="ARBA00022519"/>
    </source>
</evidence>
<keyword evidence="3 10" id="KW-0813">Transport</keyword>
<dbReference type="Pfam" id="PF05134">
    <property type="entry name" value="T2SSL"/>
    <property type="match status" value="1"/>
</dbReference>
<feature type="domain" description="GspL periplasmic" evidence="12">
    <location>
        <begin position="234"/>
        <end position="369"/>
    </location>
</feature>
<evidence type="ECO:0000259" key="11">
    <source>
        <dbReference type="Pfam" id="PF05134"/>
    </source>
</evidence>
<evidence type="ECO:0000256" key="10">
    <source>
        <dbReference type="PIRNR" id="PIRNR015761"/>
    </source>
</evidence>
<dbReference type="AlphaFoldDB" id="A0A3A8EKN3"/>
<evidence type="ECO:0000256" key="7">
    <source>
        <dbReference type="ARBA" id="ARBA00022927"/>
    </source>
</evidence>
<keyword evidence="8" id="KW-1133">Transmembrane helix</keyword>
<comment type="function">
    <text evidence="10">Inner membrane component of the type II secretion system required for the energy-dependent secretion of extracellular factors such as proteases and toxins from the periplasm.</text>
</comment>
<dbReference type="PIRSF" id="PIRSF015761">
    <property type="entry name" value="Protein_L"/>
    <property type="match status" value="1"/>
</dbReference>
<dbReference type="GO" id="GO:0009276">
    <property type="term" value="C:Gram-negative-bacterium-type cell wall"/>
    <property type="evidence" value="ECO:0007669"/>
    <property type="project" value="InterPro"/>
</dbReference>
<dbReference type="NCBIfam" id="TIGR01709">
    <property type="entry name" value="typeII_sec_gspL"/>
    <property type="match status" value="1"/>
</dbReference>
<keyword evidence="6" id="KW-0812">Transmembrane</keyword>
<organism evidence="13 14">
    <name type="scientific">Acinetobacter tianfuensis</name>
    <dbReference type="NCBI Taxonomy" id="2419603"/>
    <lineage>
        <taxon>Bacteria</taxon>
        <taxon>Pseudomonadati</taxon>
        <taxon>Pseudomonadota</taxon>
        <taxon>Gammaproteobacteria</taxon>
        <taxon>Moraxellales</taxon>
        <taxon>Moraxellaceae</taxon>
        <taxon>Acinetobacter</taxon>
    </lineage>
</organism>
<name>A0A3A8EKN3_9GAMM</name>
<dbReference type="InterPro" id="IPR025691">
    <property type="entry name" value="GspL_pp_dom"/>
</dbReference>
<gene>
    <name evidence="13" type="ORF">D7V32_14970</name>
</gene>
<evidence type="ECO:0000313" key="13">
    <source>
        <dbReference type="EMBL" id="RKG29451.1"/>
    </source>
</evidence>
<dbReference type="InterPro" id="IPR007812">
    <property type="entry name" value="T2SS_protein-GspL"/>
</dbReference>
<dbReference type="InterPro" id="IPR043129">
    <property type="entry name" value="ATPase_NBD"/>
</dbReference>
<dbReference type="Gene3D" id="3.30.1360.100">
    <property type="entry name" value="General secretion pathway protein M, EpsM"/>
    <property type="match status" value="1"/>
</dbReference>
<keyword evidence="4" id="KW-1003">Cell membrane</keyword>
<comment type="subcellular location">
    <subcellularLocation>
        <location evidence="1">Cell inner membrane</location>
        <topology evidence="1">Single-pass membrane protein</topology>
    </subcellularLocation>
</comment>
<feature type="domain" description="GspL cytoplasmic actin-ATPase-like" evidence="11">
    <location>
        <begin position="12"/>
        <end position="193"/>
    </location>
</feature>
<evidence type="ECO:0000256" key="9">
    <source>
        <dbReference type="ARBA" id="ARBA00023136"/>
    </source>
</evidence>
<accession>A0A3A8EKN3</accession>
<evidence type="ECO:0000256" key="2">
    <source>
        <dbReference type="ARBA" id="ARBA00005318"/>
    </source>
</evidence>
<keyword evidence="9" id="KW-0472">Membrane</keyword>
<reference evidence="13 14" key="1">
    <citation type="submission" date="2018-09" db="EMBL/GenBank/DDBJ databases">
        <title>The draft genome of Acinetobacter spp. strains.</title>
        <authorList>
            <person name="Qin J."/>
            <person name="Feng Y."/>
            <person name="Zong Z."/>
        </authorList>
    </citation>
    <scope>NUCLEOTIDE SEQUENCE [LARGE SCALE GENOMIC DNA]</scope>
    <source>
        <strain evidence="13 14">WCHAc060012</strain>
    </source>
</reference>